<feature type="domain" description="MacB-like periplasmic core" evidence="9">
    <location>
        <begin position="84"/>
        <end position="244"/>
    </location>
</feature>
<dbReference type="Proteomes" id="UP000278673">
    <property type="component" value="Unassembled WGS sequence"/>
</dbReference>
<evidence type="ECO:0000256" key="3">
    <source>
        <dbReference type="ARBA" id="ARBA00022692"/>
    </source>
</evidence>
<proteinExistence type="inferred from homology"/>
<dbReference type="PANTHER" id="PTHR30287:SF1">
    <property type="entry name" value="INNER MEMBRANE PROTEIN"/>
    <property type="match status" value="1"/>
</dbReference>
<feature type="transmembrane region" description="Helical" evidence="7">
    <location>
        <begin position="767"/>
        <end position="792"/>
    </location>
</feature>
<evidence type="ECO:0000256" key="5">
    <source>
        <dbReference type="ARBA" id="ARBA00023136"/>
    </source>
</evidence>
<evidence type="ECO:0000313" key="11">
    <source>
        <dbReference type="Proteomes" id="UP000278673"/>
    </source>
</evidence>
<dbReference type="InterPro" id="IPR025857">
    <property type="entry name" value="MacB_PCD"/>
</dbReference>
<sequence>MVLLPRYALQTLRARRAGFVGAFLALLCAAALVTACGTLLETGLRGEIRTERYAGTPLLVTGDQNVHHEQRKGDKVKHKAKPVSERVWLPADTVDQLARLDGVEAVVPEVTFPAVAMGENGPLDGSGPESLGHAWTSAALTPFTLTEGAAPEADDQLVVDTALAERTGLTVGDAVTVQATAAPTRYTVVGLATPEGGELTEQAALFFTESEAARLADRPGQLAAVGVLPEPGADPAALRERLVEALEGTTLQVRADDERGAAEFLGAADARVQLVSMGGAIGGTGLLVAVLVVVGTFTLTGQQRRAELDLLRAIAATPRQIRRLIGREALLIGLVAGALGALAGMPLGRWLFEEFVGMGNVPATLGLVSGPFPPAAALLATALAAWLAARISARRTARVRPAEALAEAAVEPATTGWFRPLAGVLALAGGAVLLAVLSTLRTEPAATPVTYLSVLLLCVGVALLGPPLARAAFVLLGAPLRALRVTGHLATEHARANAARLAAVIAPLTLLVAMACTILFTQTTLGEAAERQAGQGVLADWVVTAAGPGVPAEAATRLRDLPEATAVTEVVRGTVRTPGLDRYPVQGVTADGAATTLDLGLTDGSLDDLGPETVAVSDLVADGHGLGPGDTFAVVLGDGTPVDLTVIAVYERGLGFGELPLDHALLSRHIDRPLAESVLVSGEMDAETLNAALADLPGLAVAAGSAVAEARAVEREANAEVAFLGMGLILAFTTIASVNTLAMATAERRREFALLRKVGTTRRQLRAVVRLESLAVAGTAILLGTGIALATLTAFATGMTGAPAPALTPGGYLAVAGAATVLALTATAVPARLAMRRGDHHAI</sequence>
<dbReference type="Pfam" id="PF12704">
    <property type="entry name" value="MacB_PCD"/>
    <property type="match status" value="1"/>
</dbReference>
<comment type="subcellular location">
    <subcellularLocation>
        <location evidence="1">Cell membrane</location>
        <topology evidence="1">Multi-pass membrane protein</topology>
    </subcellularLocation>
</comment>
<keyword evidence="11" id="KW-1185">Reference proteome</keyword>
<dbReference type="GO" id="GO:0005886">
    <property type="term" value="C:plasma membrane"/>
    <property type="evidence" value="ECO:0007669"/>
    <property type="project" value="UniProtKB-SubCell"/>
</dbReference>
<dbReference type="InterPro" id="IPR038766">
    <property type="entry name" value="Membrane_comp_ABC_pdt"/>
</dbReference>
<feature type="transmembrane region" description="Helical" evidence="7">
    <location>
        <begin position="372"/>
        <end position="389"/>
    </location>
</feature>
<dbReference type="Pfam" id="PF02687">
    <property type="entry name" value="FtsX"/>
    <property type="match status" value="2"/>
</dbReference>
<keyword evidence="4 7" id="KW-1133">Transmembrane helix</keyword>
<evidence type="ECO:0000256" key="2">
    <source>
        <dbReference type="ARBA" id="ARBA00022475"/>
    </source>
</evidence>
<dbReference type="InterPro" id="IPR003838">
    <property type="entry name" value="ABC3_permease_C"/>
</dbReference>
<name>A0A3M2LZU0_9ACTN</name>
<feature type="transmembrane region" description="Helical" evidence="7">
    <location>
        <begin position="721"/>
        <end position="746"/>
    </location>
</feature>
<evidence type="ECO:0000256" key="4">
    <source>
        <dbReference type="ARBA" id="ARBA00022989"/>
    </source>
</evidence>
<evidence type="ECO:0000259" key="9">
    <source>
        <dbReference type="Pfam" id="PF12704"/>
    </source>
</evidence>
<keyword evidence="2" id="KW-1003">Cell membrane</keyword>
<keyword evidence="3 7" id="KW-0812">Transmembrane</keyword>
<comment type="similarity">
    <text evidence="6">Belongs to the ABC-4 integral membrane protein family.</text>
</comment>
<evidence type="ECO:0000259" key="8">
    <source>
        <dbReference type="Pfam" id="PF02687"/>
    </source>
</evidence>
<dbReference type="EMBL" id="RFFJ01000057">
    <property type="protein sequence ID" value="RMI40468.1"/>
    <property type="molecule type" value="Genomic_DNA"/>
</dbReference>
<feature type="transmembrane region" description="Helical" evidence="7">
    <location>
        <begin position="452"/>
        <end position="477"/>
    </location>
</feature>
<feature type="domain" description="ABC3 transporter permease C-terminal" evidence="8">
    <location>
        <begin position="282"/>
        <end position="393"/>
    </location>
</feature>
<feature type="transmembrane region" description="Helical" evidence="7">
    <location>
        <begin position="329"/>
        <end position="352"/>
    </location>
</feature>
<feature type="transmembrane region" description="Helical" evidence="7">
    <location>
        <begin position="812"/>
        <end position="831"/>
    </location>
</feature>
<feature type="transmembrane region" description="Helical" evidence="7">
    <location>
        <begin position="498"/>
        <end position="520"/>
    </location>
</feature>
<feature type="domain" description="ABC3 transporter permease C-terminal" evidence="8">
    <location>
        <begin position="726"/>
        <end position="836"/>
    </location>
</feature>
<dbReference type="AlphaFoldDB" id="A0A3M2LZU0"/>
<feature type="transmembrane region" description="Helical" evidence="7">
    <location>
        <begin position="274"/>
        <end position="299"/>
    </location>
</feature>
<evidence type="ECO:0000256" key="1">
    <source>
        <dbReference type="ARBA" id="ARBA00004651"/>
    </source>
</evidence>
<dbReference type="PANTHER" id="PTHR30287">
    <property type="entry name" value="MEMBRANE COMPONENT OF PREDICTED ABC SUPERFAMILY METABOLITE UPTAKE TRANSPORTER"/>
    <property type="match status" value="1"/>
</dbReference>
<reference evidence="10 11" key="1">
    <citation type="submission" date="2018-10" db="EMBL/GenBank/DDBJ databases">
        <title>Isolation, diversity and antifungal activity of actinobacteria from wheat.</title>
        <authorList>
            <person name="Han C."/>
        </authorList>
    </citation>
    <scope>NUCLEOTIDE SEQUENCE [LARGE SCALE GENOMIC DNA]</scope>
    <source>
        <strain evidence="10 11">NEAU-YY642</strain>
    </source>
</reference>
<organism evidence="10 11">
    <name type="scientific">Streptomyces triticirhizae</name>
    <dbReference type="NCBI Taxonomy" id="2483353"/>
    <lineage>
        <taxon>Bacteria</taxon>
        <taxon>Bacillati</taxon>
        <taxon>Actinomycetota</taxon>
        <taxon>Actinomycetes</taxon>
        <taxon>Kitasatosporales</taxon>
        <taxon>Streptomycetaceae</taxon>
        <taxon>Streptomyces</taxon>
    </lineage>
</organism>
<accession>A0A3M2LZU0</accession>
<gene>
    <name evidence="10" type="ORF">EBN88_12710</name>
</gene>
<evidence type="ECO:0000256" key="6">
    <source>
        <dbReference type="ARBA" id="ARBA00038076"/>
    </source>
</evidence>
<feature type="transmembrane region" description="Helical" evidence="7">
    <location>
        <begin position="421"/>
        <end position="440"/>
    </location>
</feature>
<protein>
    <submittedName>
        <fullName evidence="10">FtsX-like permease family protein</fullName>
    </submittedName>
</protein>
<evidence type="ECO:0000256" key="7">
    <source>
        <dbReference type="SAM" id="Phobius"/>
    </source>
</evidence>
<evidence type="ECO:0000313" key="10">
    <source>
        <dbReference type="EMBL" id="RMI40468.1"/>
    </source>
</evidence>
<comment type="caution">
    <text evidence="10">The sequence shown here is derived from an EMBL/GenBank/DDBJ whole genome shotgun (WGS) entry which is preliminary data.</text>
</comment>
<keyword evidence="5 7" id="KW-0472">Membrane</keyword>